<name>A0AB34JA52_PRYPA</name>
<evidence type="ECO:0000256" key="1">
    <source>
        <dbReference type="SAM" id="MobiDB-lite"/>
    </source>
</evidence>
<evidence type="ECO:0000313" key="3">
    <source>
        <dbReference type="EMBL" id="KAL1518699.1"/>
    </source>
</evidence>
<dbReference type="AlphaFoldDB" id="A0AB34JA52"/>
<gene>
    <name evidence="3" type="ORF">AB1Y20_002986</name>
</gene>
<sequence length="293" mass="31718">MQAQAAARSCRRPWLCFLSGSLLLVILVAGGGPVLSAIKVSTADAPPRRRAAAEYKLIHHSTSAAATRPPPPPTPTLAPSNRTLADRRAVDGRGAADPGGARRVEERSPWVQAMIEAGFSRAQAEVALQAVGAKGAADVARAIEWSLKKDAERNKLEAAVPREIHTFDKMDFDGYALMWGDKHRTRTLEECGTRCLSWKPQPPAYYACNIFVFCPMAKCFAPAALPPGSMTGQCWLKHQEDPNNPQVNMKGDYSAAYIKRHAGAPASVQWQAGVVVRNGSSVDTSTWSSRANW</sequence>
<feature type="region of interest" description="Disordered" evidence="1">
    <location>
        <begin position="59"/>
        <end position="105"/>
    </location>
</feature>
<proteinExistence type="predicted"/>
<accession>A0AB34JA52</accession>
<feature type="signal peptide" evidence="2">
    <location>
        <begin position="1"/>
        <end position="30"/>
    </location>
</feature>
<dbReference type="Proteomes" id="UP001515480">
    <property type="component" value="Unassembled WGS sequence"/>
</dbReference>
<organism evidence="3 4">
    <name type="scientific">Prymnesium parvum</name>
    <name type="common">Toxic golden alga</name>
    <dbReference type="NCBI Taxonomy" id="97485"/>
    <lineage>
        <taxon>Eukaryota</taxon>
        <taxon>Haptista</taxon>
        <taxon>Haptophyta</taxon>
        <taxon>Prymnesiophyceae</taxon>
        <taxon>Prymnesiales</taxon>
        <taxon>Prymnesiaceae</taxon>
        <taxon>Prymnesium</taxon>
    </lineage>
</organism>
<dbReference type="Gene3D" id="1.10.8.10">
    <property type="entry name" value="DNA helicase RuvA subunit, C-terminal domain"/>
    <property type="match status" value="1"/>
</dbReference>
<keyword evidence="2" id="KW-0732">Signal</keyword>
<protein>
    <recommendedName>
        <fullName evidence="5">UBA domain-containing protein</fullName>
    </recommendedName>
</protein>
<feature type="chain" id="PRO_5044191669" description="UBA domain-containing protein" evidence="2">
    <location>
        <begin position="31"/>
        <end position="293"/>
    </location>
</feature>
<evidence type="ECO:0008006" key="5">
    <source>
        <dbReference type="Google" id="ProtNLM"/>
    </source>
</evidence>
<dbReference type="PANTHER" id="PTHR33344:SF7">
    <property type="entry name" value="TRANSMEMBRANE PROTEIN"/>
    <property type="match status" value="1"/>
</dbReference>
<comment type="caution">
    <text evidence="3">The sequence shown here is derived from an EMBL/GenBank/DDBJ whole genome shotgun (WGS) entry which is preliminary data.</text>
</comment>
<reference evidence="3 4" key="1">
    <citation type="journal article" date="2024" name="Science">
        <title>Giant polyketide synthase enzymes in the biosynthesis of giant marine polyether toxins.</title>
        <authorList>
            <person name="Fallon T.R."/>
            <person name="Shende V.V."/>
            <person name="Wierzbicki I.H."/>
            <person name="Pendleton A.L."/>
            <person name="Watervoot N.F."/>
            <person name="Auber R.P."/>
            <person name="Gonzalez D.J."/>
            <person name="Wisecaver J.H."/>
            <person name="Moore B.S."/>
        </authorList>
    </citation>
    <scope>NUCLEOTIDE SEQUENCE [LARGE SCALE GENOMIC DNA]</scope>
    <source>
        <strain evidence="3 4">12B1</strain>
    </source>
</reference>
<keyword evidence="4" id="KW-1185">Reference proteome</keyword>
<dbReference type="EMBL" id="JBGBPQ010000010">
    <property type="protein sequence ID" value="KAL1518699.1"/>
    <property type="molecule type" value="Genomic_DNA"/>
</dbReference>
<dbReference type="PANTHER" id="PTHR33344">
    <property type="entry name" value="OS02G0761600 PROTEIN"/>
    <property type="match status" value="1"/>
</dbReference>
<evidence type="ECO:0000256" key="2">
    <source>
        <dbReference type="SAM" id="SignalP"/>
    </source>
</evidence>
<evidence type="ECO:0000313" key="4">
    <source>
        <dbReference type="Proteomes" id="UP001515480"/>
    </source>
</evidence>